<dbReference type="CDD" id="cd13920">
    <property type="entry name" value="Stellacyanin"/>
    <property type="match status" value="1"/>
</dbReference>
<feature type="region of interest" description="Disordered" evidence="3">
    <location>
        <begin position="134"/>
        <end position="159"/>
    </location>
</feature>
<dbReference type="Pfam" id="PF02298">
    <property type="entry name" value="Cu_bind_like"/>
    <property type="match status" value="1"/>
</dbReference>
<sequence>MAARTDLLGCLLVAIVAVLLHPSAAQSTTHVVGDSLGWRIPPGGPIAYSTWASSNTFMVGDILVFNFTTGQHDVAEVTKTDFDNCDGSSTIGSVQTTGPARITLNSQGQHYYICTFNGHCAVGQKLAINVLPSGSSTTPSSSGSPTSSPAPTAGGSAPNSAPAVAVAGISATLLSFTVAFLF</sequence>
<keyword evidence="2" id="KW-0325">Glycoprotein</keyword>
<feature type="chain" id="PRO_5043366063" evidence="4">
    <location>
        <begin position="26"/>
        <end position="182"/>
    </location>
</feature>
<keyword evidence="1" id="KW-1015">Disulfide bond</keyword>
<dbReference type="GO" id="GO:0009055">
    <property type="term" value="F:electron transfer activity"/>
    <property type="evidence" value="ECO:0007669"/>
    <property type="project" value="InterPro"/>
</dbReference>
<evidence type="ECO:0000256" key="4">
    <source>
        <dbReference type="SAM" id="SignalP"/>
    </source>
</evidence>
<dbReference type="eggNOG" id="ENOG502S4BK">
    <property type="taxonomic scope" value="Eukaryota"/>
</dbReference>
<keyword evidence="4" id="KW-0732">Signal</keyword>
<dbReference type="SUPFAM" id="SSF49503">
    <property type="entry name" value="Cupredoxins"/>
    <property type="match status" value="1"/>
</dbReference>
<organism evidence="5 6">
    <name type="scientific">Nelumbo nucifera</name>
    <name type="common">Sacred lotus</name>
    <dbReference type="NCBI Taxonomy" id="4432"/>
    <lineage>
        <taxon>Eukaryota</taxon>
        <taxon>Viridiplantae</taxon>
        <taxon>Streptophyta</taxon>
        <taxon>Embryophyta</taxon>
        <taxon>Tracheophyta</taxon>
        <taxon>Spermatophyta</taxon>
        <taxon>Magnoliopsida</taxon>
        <taxon>Proteales</taxon>
        <taxon>Nelumbonaceae</taxon>
        <taxon>Nelumbo</taxon>
    </lineage>
</organism>
<reference evidence="6" key="1">
    <citation type="submission" date="2025-08" db="UniProtKB">
        <authorList>
            <consortium name="RefSeq"/>
        </authorList>
    </citation>
    <scope>IDENTIFICATION</scope>
</reference>
<dbReference type="Proteomes" id="UP000189703">
    <property type="component" value="Unplaced"/>
</dbReference>
<feature type="signal peptide" evidence="4">
    <location>
        <begin position="1"/>
        <end position="25"/>
    </location>
</feature>
<evidence type="ECO:0000256" key="1">
    <source>
        <dbReference type="ARBA" id="ARBA00023157"/>
    </source>
</evidence>
<dbReference type="AlphaFoldDB" id="A0A1U7ZPV3"/>
<name>A0A1U7ZPV3_NELNU</name>
<dbReference type="GO" id="GO:0005886">
    <property type="term" value="C:plasma membrane"/>
    <property type="evidence" value="ECO:0000318"/>
    <property type="project" value="GO_Central"/>
</dbReference>
<dbReference type="Gene3D" id="2.60.40.420">
    <property type="entry name" value="Cupredoxins - blue copper proteins"/>
    <property type="match status" value="1"/>
</dbReference>
<gene>
    <name evidence="6" type="primary">LOC104592460</name>
</gene>
<dbReference type="PANTHER" id="PTHR33021:SF325">
    <property type="entry name" value="PHYTOCYANIN DOMAIN-CONTAINING PROTEIN"/>
    <property type="match status" value="1"/>
</dbReference>
<evidence type="ECO:0000313" key="5">
    <source>
        <dbReference type="Proteomes" id="UP000189703"/>
    </source>
</evidence>
<dbReference type="PANTHER" id="PTHR33021">
    <property type="entry name" value="BLUE COPPER PROTEIN"/>
    <property type="match status" value="1"/>
</dbReference>
<dbReference type="OrthoDB" id="2015260at2759"/>
<dbReference type="OMA" id="HALIMFM"/>
<dbReference type="RefSeq" id="XP_010250146.1">
    <property type="nucleotide sequence ID" value="XM_010251844.2"/>
</dbReference>
<accession>A0A1U7ZPV3</accession>
<proteinExistence type="predicted"/>
<dbReference type="PROSITE" id="PS51485">
    <property type="entry name" value="PHYTOCYANIN"/>
    <property type="match status" value="1"/>
</dbReference>
<protein>
    <submittedName>
        <fullName evidence="6">Umecyanin-like</fullName>
    </submittedName>
</protein>
<evidence type="ECO:0000256" key="3">
    <source>
        <dbReference type="SAM" id="MobiDB-lite"/>
    </source>
</evidence>
<keyword evidence="5" id="KW-1185">Reference proteome</keyword>
<dbReference type="KEGG" id="nnu:104592460"/>
<dbReference type="InterPro" id="IPR008972">
    <property type="entry name" value="Cupredoxin"/>
</dbReference>
<dbReference type="FunFam" id="2.60.40.420:FF:000034">
    <property type="entry name" value="Cupredoxin superfamily protein"/>
    <property type="match status" value="1"/>
</dbReference>
<evidence type="ECO:0000256" key="2">
    <source>
        <dbReference type="ARBA" id="ARBA00023180"/>
    </source>
</evidence>
<dbReference type="InterPro" id="IPR003245">
    <property type="entry name" value="Phytocyanin_dom"/>
</dbReference>
<evidence type="ECO:0000313" key="6">
    <source>
        <dbReference type="RefSeq" id="XP_010250146.1"/>
    </source>
</evidence>
<dbReference type="STRING" id="4432.A0A1U7ZPV3"/>
<dbReference type="GeneID" id="104592460"/>
<dbReference type="InterPro" id="IPR039391">
    <property type="entry name" value="Phytocyanin-like"/>
</dbReference>